<sequence length="109" mass="11490">MPLLLVLAGGPAAAAEADLGDLEGRWHACLRQAFTAQPLGLERRAAQRAALAACKAQEDAYVHAMLAAQEADVRARATRGVVARAKDWALAAAGSARATVTGMIDRLRW</sequence>
<gene>
    <name evidence="1" type="ORF">DK419_02200</name>
</gene>
<proteinExistence type="predicted"/>
<protein>
    <submittedName>
        <fullName evidence="1">Uncharacterized protein</fullName>
    </submittedName>
</protein>
<accession>A0A2U8WJ96</accession>
<keyword evidence="2" id="KW-1185">Reference proteome</keyword>
<organism evidence="1 2">
    <name type="scientific">Methylobacterium terrae</name>
    <dbReference type="NCBI Taxonomy" id="2202827"/>
    <lineage>
        <taxon>Bacteria</taxon>
        <taxon>Pseudomonadati</taxon>
        <taxon>Pseudomonadota</taxon>
        <taxon>Alphaproteobacteria</taxon>
        <taxon>Hyphomicrobiales</taxon>
        <taxon>Methylobacteriaceae</taxon>
        <taxon>Methylobacterium</taxon>
    </lineage>
</organism>
<dbReference type="EMBL" id="CP029553">
    <property type="protein sequence ID" value="AWN45282.1"/>
    <property type="molecule type" value="Genomic_DNA"/>
</dbReference>
<name>A0A2U8WJ96_9HYPH</name>
<dbReference type="KEGG" id="mtea:DK419_02200"/>
<evidence type="ECO:0000313" key="1">
    <source>
        <dbReference type="EMBL" id="AWN45282.1"/>
    </source>
</evidence>
<reference evidence="1 2" key="1">
    <citation type="submission" date="2018-05" db="EMBL/GenBank/DDBJ databases">
        <title>Complete Genome Sequence of Methylobacterium sp. 17Sr1-28.</title>
        <authorList>
            <person name="Srinivasan S."/>
        </authorList>
    </citation>
    <scope>NUCLEOTIDE SEQUENCE [LARGE SCALE GENOMIC DNA]</scope>
    <source>
        <strain evidence="1 2">17Sr1-28</strain>
    </source>
</reference>
<dbReference type="AlphaFoldDB" id="A0A2U8WJ96"/>
<evidence type="ECO:0000313" key="2">
    <source>
        <dbReference type="Proteomes" id="UP000245444"/>
    </source>
</evidence>
<dbReference type="Proteomes" id="UP000245444">
    <property type="component" value="Chromosome"/>
</dbReference>